<proteinExistence type="predicted"/>
<reference evidence="1 2" key="1">
    <citation type="submission" date="2017-09" db="EMBL/GenBank/DDBJ databases">
        <title>Depth-based differentiation of microbial function through sediment-hosted aquifers and enrichment of novel symbionts in the deep terrestrial subsurface.</title>
        <authorList>
            <person name="Probst A.J."/>
            <person name="Ladd B."/>
            <person name="Jarett J.K."/>
            <person name="Geller-Mcgrath D.E."/>
            <person name="Sieber C.M."/>
            <person name="Emerson J.B."/>
            <person name="Anantharaman K."/>
            <person name="Thomas B.C."/>
            <person name="Malmstrom R."/>
            <person name="Stieglmeier M."/>
            <person name="Klingl A."/>
            <person name="Woyke T."/>
            <person name="Ryan C.M."/>
            <person name="Banfield J.F."/>
        </authorList>
    </citation>
    <scope>NUCLEOTIDE SEQUENCE [LARGE SCALE GENOMIC DNA]</scope>
    <source>
        <strain evidence="1">CG07_land_8_20_14_0_80_42_15</strain>
    </source>
</reference>
<sequence>MPTSSSFTREEQPPRKYKDIIKIPNSTFLDMLNPLRQETEPCSGSVSVLKKLFLAFFLFIFS</sequence>
<gene>
    <name evidence="1" type="ORF">COS99_08030</name>
</gene>
<accession>A0A2J0KU36</accession>
<name>A0A2J0KU36_9BACT</name>
<dbReference type="EMBL" id="PEWV01000075">
    <property type="protein sequence ID" value="PIU40844.1"/>
    <property type="molecule type" value="Genomic_DNA"/>
</dbReference>
<comment type="caution">
    <text evidence="1">The sequence shown here is derived from an EMBL/GenBank/DDBJ whole genome shotgun (WGS) entry which is preliminary data.</text>
</comment>
<evidence type="ECO:0000313" key="1">
    <source>
        <dbReference type="EMBL" id="PIU40844.1"/>
    </source>
</evidence>
<organism evidence="1 2">
    <name type="scientific">Candidatus Aquitaenariimonas noxiae</name>
    <dbReference type="NCBI Taxonomy" id="1974741"/>
    <lineage>
        <taxon>Bacteria</taxon>
        <taxon>Pseudomonadati</taxon>
        <taxon>Candidatus Omnitrophota</taxon>
        <taxon>Candidatus Aquitaenariimonas</taxon>
    </lineage>
</organism>
<dbReference type="AlphaFoldDB" id="A0A2J0KU36"/>
<evidence type="ECO:0000313" key="2">
    <source>
        <dbReference type="Proteomes" id="UP000230052"/>
    </source>
</evidence>
<protein>
    <submittedName>
        <fullName evidence="1">Uncharacterized protein</fullName>
    </submittedName>
</protein>
<dbReference type="Proteomes" id="UP000230052">
    <property type="component" value="Unassembled WGS sequence"/>
</dbReference>